<dbReference type="Proteomes" id="UP000286097">
    <property type="component" value="Unassembled WGS sequence"/>
</dbReference>
<protein>
    <recommendedName>
        <fullName evidence="7">RxLR effector protein</fullName>
    </recommendedName>
</protein>
<feature type="signal peptide" evidence="2">
    <location>
        <begin position="1"/>
        <end position="27"/>
    </location>
</feature>
<feature type="compositionally biased region" description="Basic residues" evidence="1">
    <location>
        <begin position="720"/>
        <end position="729"/>
    </location>
</feature>
<evidence type="ECO:0000256" key="1">
    <source>
        <dbReference type="SAM" id="MobiDB-lite"/>
    </source>
</evidence>
<evidence type="ECO:0008006" key="7">
    <source>
        <dbReference type="Google" id="ProtNLM"/>
    </source>
</evidence>
<gene>
    <name evidence="4" type="ORF">DD237_007322</name>
    <name evidence="3" type="ORF">DD238_007379</name>
</gene>
<dbReference type="EMBL" id="QKXF01000631">
    <property type="protein sequence ID" value="RQM10347.1"/>
    <property type="molecule type" value="Genomic_DNA"/>
</dbReference>
<comment type="caution">
    <text evidence="3">The sequence shown here is derived from an EMBL/GenBank/DDBJ whole genome shotgun (WGS) entry which is preliminary data.</text>
</comment>
<dbReference type="AlphaFoldDB" id="A0A3M6VNS6"/>
<organism evidence="3 5">
    <name type="scientific">Peronospora effusa</name>
    <dbReference type="NCBI Taxonomy" id="542832"/>
    <lineage>
        <taxon>Eukaryota</taxon>
        <taxon>Sar</taxon>
        <taxon>Stramenopiles</taxon>
        <taxon>Oomycota</taxon>
        <taxon>Peronosporomycetes</taxon>
        <taxon>Peronosporales</taxon>
        <taxon>Peronosporaceae</taxon>
        <taxon>Peronospora</taxon>
    </lineage>
</organism>
<keyword evidence="2" id="KW-0732">Signal</keyword>
<sequence length="755" mass="85800">MIANPNPNLPKRLQWYIVLAALTCVSASPSTVEPKTIFAGSAALKQPLGVVGQSDARVKRYLRRNSDATESMNDENEDRGGDVASTIDQGLAARITESVEAGVTPEVSTAIDQGLAAKVGESVVIPSVTDKDHNPAAKVEEAIATSVTHEVPAAVNHDQATKVEESVEASAIPSVPGNTYNVFYQEFRKAMGDQIEFYKNRGDLFKNDQYTKWSKSVDEVYRKKAERAGVAYTVVAVWAEVAKVSTLLSIYEKDVVISMLAARRKDPITQEKANNLGLGLLMKWVSDRKDDNIMDLLTFDKGKSEVLMSPFLRVWFNCLRKMNRNPYEPFVTSFTKRYSEKELVELVVAAERDDRTRQLATKLAKKIWKNTSISLIRSFELFGLNNEHPDTLLRNSMLSTWINYVEMLGPNPYEVLLLAMRERAGDEKLDSILAAAKVDGTYMTIWQTLLHMQENYKSLKRLKREYPQVEEWQRDGKSGDDVFDLLEFPDKGQDMFATEAWSLWVAYMTYLEAQKELEDQREIATVIFSVLKNRFSSEDLPKLVATAKNVDRTKELAAIWEQSLWRIAKRTPDDVFDLLKLKEKGDAVFESPEFENWALYVKELNNGRSRDDDFELACQLYRHYGPDVERLLEQSEKMAIEKKDKVTKAFVNKMQNEFEMIKSLEEMSPAEMELEETSSVEMELEETSPGEMELEDTSPVDMDIEESSPVEMEVEETSHEKKRLGKRLRTSSPAVATESSKRNKMLDESESPTEN</sequence>
<accession>A0A3M6VNS6</accession>
<dbReference type="Proteomes" id="UP000282087">
    <property type="component" value="Unassembled WGS sequence"/>
</dbReference>
<proteinExistence type="predicted"/>
<evidence type="ECO:0000313" key="5">
    <source>
        <dbReference type="Proteomes" id="UP000282087"/>
    </source>
</evidence>
<feature type="chain" id="PRO_5044081732" description="RxLR effector protein" evidence="2">
    <location>
        <begin position="28"/>
        <end position="755"/>
    </location>
</feature>
<dbReference type="EMBL" id="QLLG01000074">
    <property type="protein sequence ID" value="RMX68389.1"/>
    <property type="molecule type" value="Genomic_DNA"/>
</dbReference>
<feature type="compositionally biased region" description="Acidic residues" evidence="1">
    <location>
        <begin position="672"/>
        <end position="715"/>
    </location>
</feature>
<dbReference type="VEuPathDB" id="FungiDB:DD237_007322"/>
<feature type="region of interest" description="Disordered" evidence="1">
    <location>
        <begin position="671"/>
        <end position="755"/>
    </location>
</feature>
<name>A0A3M6VNS6_9STRA</name>
<evidence type="ECO:0000256" key="2">
    <source>
        <dbReference type="SAM" id="SignalP"/>
    </source>
</evidence>
<evidence type="ECO:0000313" key="3">
    <source>
        <dbReference type="EMBL" id="RMX68389.1"/>
    </source>
</evidence>
<reference evidence="5 6" key="1">
    <citation type="submission" date="2018-06" db="EMBL/GenBank/DDBJ databases">
        <title>Comparative genomics of downy mildews reveals potential adaptations to biotrophy.</title>
        <authorList>
            <person name="Fletcher K."/>
            <person name="Klosterman S.J."/>
            <person name="Derevnina L."/>
            <person name="Martin F."/>
            <person name="Koike S."/>
            <person name="Reyes Chin-Wo S."/>
            <person name="Mou B."/>
            <person name="Michelmore R."/>
        </authorList>
    </citation>
    <scope>NUCLEOTIDE SEQUENCE [LARGE SCALE GENOMIC DNA]</scope>
    <source>
        <strain evidence="4 6">R13</strain>
        <strain evidence="3 5">R14</strain>
    </source>
</reference>
<evidence type="ECO:0000313" key="4">
    <source>
        <dbReference type="EMBL" id="RQM10347.1"/>
    </source>
</evidence>
<evidence type="ECO:0000313" key="6">
    <source>
        <dbReference type="Proteomes" id="UP000286097"/>
    </source>
</evidence>
<keyword evidence="5" id="KW-1185">Reference proteome</keyword>